<comment type="caution">
    <text evidence="4">The sequence shown here is derived from an EMBL/GenBank/DDBJ whole genome shotgun (WGS) entry which is preliminary data.</text>
</comment>
<feature type="domain" description="HTH tetR-type" evidence="3">
    <location>
        <begin position="11"/>
        <end position="71"/>
    </location>
</feature>
<gene>
    <name evidence="4" type="ORF">EFL26_22780</name>
</gene>
<evidence type="ECO:0000259" key="3">
    <source>
        <dbReference type="PROSITE" id="PS50977"/>
    </source>
</evidence>
<keyword evidence="1 2" id="KW-0238">DNA-binding</keyword>
<dbReference type="InterPro" id="IPR001647">
    <property type="entry name" value="HTH_TetR"/>
</dbReference>
<reference evidence="4 5" key="1">
    <citation type="submission" date="2018-11" db="EMBL/GenBank/DDBJ databases">
        <authorList>
            <person name="Li F."/>
        </authorList>
    </citation>
    <scope>NUCLEOTIDE SEQUENCE [LARGE SCALE GENOMIC DNA]</scope>
    <source>
        <strain evidence="4 5">Gsoil 818</strain>
    </source>
</reference>
<protein>
    <submittedName>
        <fullName evidence="4">TetR/AcrR family transcriptional regulator</fullName>
    </submittedName>
</protein>
<dbReference type="Gene3D" id="1.10.357.10">
    <property type="entry name" value="Tetracycline Repressor, domain 2"/>
    <property type="match status" value="1"/>
</dbReference>
<accession>A0A3N0GGE9</accession>
<proteinExistence type="predicted"/>
<dbReference type="EMBL" id="RJSF01000048">
    <property type="protein sequence ID" value="RNM11534.1"/>
    <property type="molecule type" value="Genomic_DNA"/>
</dbReference>
<dbReference type="SUPFAM" id="SSF46689">
    <property type="entry name" value="Homeodomain-like"/>
    <property type="match status" value="1"/>
</dbReference>
<evidence type="ECO:0000256" key="2">
    <source>
        <dbReference type="PROSITE-ProRule" id="PRU00335"/>
    </source>
</evidence>
<dbReference type="InterPro" id="IPR050624">
    <property type="entry name" value="HTH-type_Tx_Regulator"/>
</dbReference>
<name>A0A3N0GGE9_9ACTN</name>
<evidence type="ECO:0000313" key="5">
    <source>
        <dbReference type="Proteomes" id="UP000279994"/>
    </source>
</evidence>
<evidence type="ECO:0000313" key="4">
    <source>
        <dbReference type="EMBL" id="RNM11534.1"/>
    </source>
</evidence>
<sequence length="189" mass="21010">MRQESTDRRSQRTRQQLIEALAELMREKRYSAISVQEITDRANVGRSTFYAHFTDKDDLMVQGVRRMVGTLEPGPPSATNTLAPSLALFHHVADGRNLRHSMTHGRLSMFFDALQVELTAMFVERLEPRLPPTPTRVPVPLLAAMVAGMLITAVRTWLESDPSASAEEVNRSFTIAAEAALRAGLRPAA</sequence>
<dbReference type="PROSITE" id="PS50977">
    <property type="entry name" value="HTH_TETR_2"/>
    <property type="match status" value="1"/>
</dbReference>
<evidence type="ECO:0000256" key="1">
    <source>
        <dbReference type="ARBA" id="ARBA00023125"/>
    </source>
</evidence>
<dbReference type="Pfam" id="PF00440">
    <property type="entry name" value="TetR_N"/>
    <property type="match status" value="1"/>
</dbReference>
<feature type="DNA-binding region" description="H-T-H motif" evidence="2">
    <location>
        <begin position="34"/>
        <end position="53"/>
    </location>
</feature>
<organism evidence="4 5">
    <name type="scientific">Nocardioides pocheonensis</name>
    <dbReference type="NCBI Taxonomy" id="661485"/>
    <lineage>
        <taxon>Bacteria</taxon>
        <taxon>Bacillati</taxon>
        <taxon>Actinomycetota</taxon>
        <taxon>Actinomycetes</taxon>
        <taxon>Propionibacteriales</taxon>
        <taxon>Nocardioidaceae</taxon>
        <taxon>Nocardioides</taxon>
    </lineage>
</organism>
<dbReference type="Proteomes" id="UP000279994">
    <property type="component" value="Unassembled WGS sequence"/>
</dbReference>
<dbReference type="AlphaFoldDB" id="A0A3N0GGE9"/>
<dbReference type="RefSeq" id="WP_123225223.1">
    <property type="nucleotide sequence ID" value="NZ_RJSF01000048.1"/>
</dbReference>
<dbReference type="PANTHER" id="PTHR43479:SF7">
    <property type="entry name" value="TETR-FAMILY TRANSCRIPTIONAL REGULATOR"/>
    <property type="match status" value="1"/>
</dbReference>
<dbReference type="PRINTS" id="PR00455">
    <property type="entry name" value="HTHTETR"/>
</dbReference>
<dbReference type="OrthoDB" id="3193022at2"/>
<keyword evidence="5" id="KW-1185">Reference proteome</keyword>
<dbReference type="InterPro" id="IPR009057">
    <property type="entry name" value="Homeodomain-like_sf"/>
</dbReference>
<dbReference type="PANTHER" id="PTHR43479">
    <property type="entry name" value="ACREF/ENVCD OPERON REPRESSOR-RELATED"/>
    <property type="match status" value="1"/>
</dbReference>
<dbReference type="GO" id="GO:0003677">
    <property type="term" value="F:DNA binding"/>
    <property type="evidence" value="ECO:0007669"/>
    <property type="project" value="UniProtKB-UniRule"/>
</dbReference>